<dbReference type="Proteomes" id="UP000717996">
    <property type="component" value="Unassembled WGS sequence"/>
</dbReference>
<accession>A0A9P6XXX1</accession>
<feature type="region of interest" description="Disordered" evidence="5">
    <location>
        <begin position="284"/>
        <end position="313"/>
    </location>
</feature>
<feature type="compositionally biased region" description="Basic residues" evidence="5">
    <location>
        <begin position="127"/>
        <end position="136"/>
    </location>
</feature>
<evidence type="ECO:0000256" key="1">
    <source>
        <dbReference type="ARBA" id="ARBA00004496"/>
    </source>
</evidence>
<gene>
    <name evidence="6" type="ORF">G6F51_011787</name>
</gene>
<dbReference type="GO" id="GO:0003729">
    <property type="term" value="F:mRNA binding"/>
    <property type="evidence" value="ECO:0007669"/>
    <property type="project" value="TreeGrafter"/>
</dbReference>
<dbReference type="InterPro" id="IPR011993">
    <property type="entry name" value="PH-like_dom_sf"/>
</dbReference>
<dbReference type="GO" id="GO:0000932">
    <property type="term" value="C:P-body"/>
    <property type="evidence" value="ECO:0007669"/>
    <property type="project" value="TreeGrafter"/>
</dbReference>
<dbReference type="CDD" id="cd13182">
    <property type="entry name" value="EVH1-like_Dcp1"/>
    <property type="match status" value="1"/>
</dbReference>
<comment type="similarity">
    <text evidence="2">Belongs to the DCP1 family.</text>
</comment>
<keyword evidence="4" id="KW-0507">mRNA processing</keyword>
<evidence type="ECO:0000256" key="3">
    <source>
        <dbReference type="ARBA" id="ARBA00022490"/>
    </source>
</evidence>
<dbReference type="GO" id="GO:0000290">
    <property type="term" value="P:deadenylation-dependent decapping of nuclear-transcribed mRNA"/>
    <property type="evidence" value="ECO:0007669"/>
    <property type="project" value="InterPro"/>
</dbReference>
<dbReference type="PANTHER" id="PTHR16290">
    <property type="entry name" value="TRANSCRIPTION FACTOR SMIF DECAPPING ENZYME DCP1"/>
    <property type="match status" value="1"/>
</dbReference>
<feature type="compositionally biased region" description="Basic and acidic residues" evidence="5">
    <location>
        <begin position="289"/>
        <end position="302"/>
    </location>
</feature>
<name>A0A9P6XXX1_RHIOR</name>
<dbReference type="Gene3D" id="2.30.29.30">
    <property type="entry name" value="Pleckstrin-homology domain (PH domain)/Phosphotyrosine-binding domain (PTB)"/>
    <property type="match status" value="1"/>
</dbReference>
<dbReference type="Pfam" id="PF10175">
    <property type="entry name" value="MPP6"/>
    <property type="match status" value="1"/>
</dbReference>
<dbReference type="GO" id="GO:0008047">
    <property type="term" value="F:enzyme activator activity"/>
    <property type="evidence" value="ECO:0007669"/>
    <property type="project" value="InterPro"/>
</dbReference>
<organism evidence="6 7">
    <name type="scientific">Rhizopus oryzae</name>
    <name type="common">Mucormycosis agent</name>
    <name type="synonym">Rhizopus arrhizus var. delemar</name>
    <dbReference type="NCBI Taxonomy" id="64495"/>
    <lineage>
        <taxon>Eukaryota</taxon>
        <taxon>Fungi</taxon>
        <taxon>Fungi incertae sedis</taxon>
        <taxon>Mucoromycota</taxon>
        <taxon>Mucoromycotina</taxon>
        <taxon>Mucoromycetes</taxon>
        <taxon>Mucorales</taxon>
        <taxon>Mucorineae</taxon>
        <taxon>Rhizopodaceae</taxon>
        <taxon>Rhizopus</taxon>
    </lineage>
</organism>
<evidence type="ECO:0000256" key="5">
    <source>
        <dbReference type="SAM" id="MobiDB-lite"/>
    </source>
</evidence>
<sequence length="439" mass="51022">MDKKEPKKASSRLLSMKFMQRSLEKEVQEQLEKERKRVISEAEWVIDTKDTEIQKPKIQIECQSSYLAFTPDSTVGRRSFKNFNKETERTNEEIENAQRKAREEEQDNAQKAYEKSFVQDMATIRSVQKKSKKRRAPKEADQPKKQPKTTDQSAHAVVYKFDIEKKSWEKLGYEGVMFLTKGKCHPYFSLYVLNRLSIENYCLNLTDFEEINLTDEFIIYQTTEGEACALWLFEKRDRERILSKVQQLHEGIKSLPSIQKLQKPNPPEPKVDILDMLKKASDKTTLIPEKQEKNSPKQHEGNELLNMLKPKEDPRRLPFVSEQPVMNGSPVQVMAPPVPPPNARNLSLLQVLQSGISPPVPPPIPPQQQQQQQPFLPQQQMMGLMQPEIARRFNGRPLLSKHEFIQQVLTMIQRDPVFLDSLYENYKSQMVPHPPPPSF</sequence>
<dbReference type="InterPro" id="IPR010334">
    <property type="entry name" value="Dcp1"/>
</dbReference>
<dbReference type="PANTHER" id="PTHR16290:SF0">
    <property type="entry name" value="DECAPPING PROTEIN 1, ISOFORM A"/>
    <property type="match status" value="1"/>
</dbReference>
<dbReference type="GO" id="GO:0031087">
    <property type="term" value="P:deadenylation-independent decapping of nuclear-transcribed mRNA"/>
    <property type="evidence" value="ECO:0007669"/>
    <property type="project" value="TreeGrafter"/>
</dbReference>
<dbReference type="Pfam" id="PF06058">
    <property type="entry name" value="DCP1"/>
    <property type="match status" value="1"/>
</dbReference>
<evidence type="ECO:0000313" key="7">
    <source>
        <dbReference type="Proteomes" id="UP000717996"/>
    </source>
</evidence>
<keyword evidence="3" id="KW-0963">Cytoplasm</keyword>
<dbReference type="OrthoDB" id="440673at2759"/>
<comment type="caution">
    <text evidence="6">The sequence shown here is derived from an EMBL/GenBank/DDBJ whole genome shotgun (WGS) entry which is preliminary data.</text>
</comment>
<feature type="region of interest" description="Disordered" evidence="5">
    <location>
        <begin position="86"/>
        <end position="110"/>
    </location>
</feature>
<reference evidence="6" key="1">
    <citation type="journal article" date="2020" name="Microb. Genom.">
        <title>Genetic diversity of clinical and environmental Mucorales isolates obtained from an investigation of mucormycosis cases among solid organ transplant recipients.</title>
        <authorList>
            <person name="Nguyen M.H."/>
            <person name="Kaul D."/>
            <person name="Muto C."/>
            <person name="Cheng S.J."/>
            <person name="Richter R.A."/>
            <person name="Bruno V.M."/>
            <person name="Liu G."/>
            <person name="Beyhan S."/>
            <person name="Sundermann A.J."/>
            <person name="Mounaud S."/>
            <person name="Pasculle A.W."/>
            <person name="Nierman W.C."/>
            <person name="Driscoll E."/>
            <person name="Cumbie R."/>
            <person name="Clancy C.J."/>
            <person name="Dupont C.L."/>
        </authorList>
    </citation>
    <scope>NUCLEOTIDE SEQUENCE</scope>
    <source>
        <strain evidence="6">GL16</strain>
    </source>
</reference>
<dbReference type="EMBL" id="JAANIT010003005">
    <property type="protein sequence ID" value="KAG1534978.1"/>
    <property type="molecule type" value="Genomic_DNA"/>
</dbReference>
<proteinExistence type="inferred from homology"/>
<evidence type="ECO:0000256" key="4">
    <source>
        <dbReference type="ARBA" id="ARBA00022664"/>
    </source>
</evidence>
<evidence type="ECO:0000256" key="2">
    <source>
        <dbReference type="ARBA" id="ARBA00008778"/>
    </source>
</evidence>
<dbReference type="SUPFAM" id="SSF50729">
    <property type="entry name" value="PH domain-like"/>
    <property type="match status" value="1"/>
</dbReference>
<feature type="compositionally biased region" description="Basic and acidic residues" evidence="5">
    <location>
        <begin position="86"/>
        <end position="103"/>
    </location>
</feature>
<comment type="subcellular location">
    <subcellularLocation>
        <location evidence="1">Cytoplasm</location>
    </subcellularLocation>
</comment>
<evidence type="ECO:0000313" key="6">
    <source>
        <dbReference type="EMBL" id="KAG1534978.1"/>
    </source>
</evidence>
<feature type="region of interest" description="Disordered" evidence="5">
    <location>
        <begin position="126"/>
        <end position="153"/>
    </location>
</feature>
<protein>
    <submittedName>
        <fullName evidence="6">Uncharacterized protein</fullName>
    </submittedName>
</protein>
<dbReference type="GO" id="GO:0006397">
    <property type="term" value="P:mRNA processing"/>
    <property type="evidence" value="ECO:0007669"/>
    <property type="project" value="UniProtKB-KW"/>
</dbReference>
<dbReference type="AlphaFoldDB" id="A0A9P6XXX1"/>